<feature type="transmembrane region" description="Helical" evidence="1">
    <location>
        <begin position="143"/>
        <end position="168"/>
    </location>
</feature>
<organism evidence="2 3">
    <name type="scientific">Rhodococcus tukisamuensis</name>
    <dbReference type="NCBI Taxonomy" id="168276"/>
    <lineage>
        <taxon>Bacteria</taxon>
        <taxon>Bacillati</taxon>
        <taxon>Actinomycetota</taxon>
        <taxon>Actinomycetes</taxon>
        <taxon>Mycobacteriales</taxon>
        <taxon>Nocardiaceae</taxon>
        <taxon>Rhodococcus</taxon>
    </lineage>
</organism>
<gene>
    <name evidence="2" type="ORF">SAMN05444580_1192</name>
</gene>
<reference evidence="2 3" key="1">
    <citation type="submission" date="2016-10" db="EMBL/GenBank/DDBJ databases">
        <authorList>
            <person name="de Groot N.N."/>
        </authorList>
    </citation>
    <scope>NUCLEOTIDE SEQUENCE [LARGE SCALE GENOMIC DNA]</scope>
    <source>
        <strain evidence="2 3">JCM 11308</strain>
    </source>
</reference>
<evidence type="ECO:0000256" key="1">
    <source>
        <dbReference type="SAM" id="Phobius"/>
    </source>
</evidence>
<evidence type="ECO:0000313" key="3">
    <source>
        <dbReference type="Proteomes" id="UP000199417"/>
    </source>
</evidence>
<dbReference type="RefSeq" id="WP_072846074.1">
    <property type="nucleotide sequence ID" value="NZ_FNAB01000019.1"/>
</dbReference>
<feature type="transmembrane region" description="Helical" evidence="1">
    <location>
        <begin position="60"/>
        <end position="78"/>
    </location>
</feature>
<keyword evidence="1" id="KW-0812">Transmembrane</keyword>
<dbReference type="InterPro" id="IPR021315">
    <property type="entry name" value="Gap/Sap"/>
</dbReference>
<keyword evidence="1" id="KW-1133">Transmembrane helix</keyword>
<feature type="transmembrane region" description="Helical" evidence="1">
    <location>
        <begin position="27"/>
        <end position="48"/>
    </location>
</feature>
<accession>A0A1G7DDL5</accession>
<dbReference type="AlphaFoldDB" id="A0A1G7DDL5"/>
<dbReference type="STRING" id="168276.SAMN05444580_1192"/>
<evidence type="ECO:0000313" key="2">
    <source>
        <dbReference type="EMBL" id="SDE49637.1"/>
    </source>
</evidence>
<name>A0A1G7DDL5_9NOCA</name>
<dbReference type="Proteomes" id="UP000199417">
    <property type="component" value="Unassembled WGS sequence"/>
</dbReference>
<keyword evidence="1" id="KW-0472">Membrane</keyword>
<sequence>MAIALSPFPVIGVVLLLAGRHGGRNGVLFAVGWVAGLTAVAALVLATLSGADDPDSTSAALADWLRVFAGAALIAVGVRKWGTRPRAGDEVDPPGWMASLGDATARRSLMLGALLSGTNPKNFVLTAAATAEIIETGVHGGDLVIAVIGFVALGSCIVVGAVIAHFVGGQRAASLLDSVREFMVANNTVIMVLVLLILGANVLGEGLAGLGR</sequence>
<dbReference type="Pfam" id="PF11139">
    <property type="entry name" value="SfLAP"/>
    <property type="match status" value="1"/>
</dbReference>
<proteinExistence type="predicted"/>
<keyword evidence="3" id="KW-1185">Reference proteome</keyword>
<protein>
    <submittedName>
        <fullName evidence="2">Threonine/homoserine/homoserine lactone efflux protein</fullName>
    </submittedName>
</protein>
<feature type="transmembrane region" description="Helical" evidence="1">
    <location>
        <begin position="188"/>
        <end position="210"/>
    </location>
</feature>
<dbReference type="EMBL" id="FNAB01000019">
    <property type="protein sequence ID" value="SDE49637.1"/>
    <property type="molecule type" value="Genomic_DNA"/>
</dbReference>